<evidence type="ECO:0008006" key="3">
    <source>
        <dbReference type="Google" id="ProtNLM"/>
    </source>
</evidence>
<evidence type="ECO:0000313" key="1">
    <source>
        <dbReference type="EMBL" id="CAE6418972.1"/>
    </source>
</evidence>
<dbReference type="InterPro" id="IPR027746">
    <property type="entry name" value="TTL"/>
</dbReference>
<dbReference type="PANTHER" id="PTHR47551:SF1">
    <property type="entry name" value="TUBULIN--TYROSINE LIGASE PBY1-RELATED"/>
    <property type="match status" value="1"/>
</dbReference>
<reference evidence="1" key="1">
    <citation type="submission" date="2021-01" db="EMBL/GenBank/DDBJ databases">
        <authorList>
            <person name="Kaushik A."/>
        </authorList>
    </citation>
    <scope>NUCLEOTIDE SEQUENCE</scope>
    <source>
        <strain evidence="1">AG1-1C</strain>
    </source>
</reference>
<dbReference type="PROSITE" id="PS51221">
    <property type="entry name" value="TTL"/>
    <property type="match status" value="1"/>
</dbReference>
<protein>
    <recommendedName>
        <fullName evidence="3">Tubulin-tyrosine ligase</fullName>
    </recommendedName>
</protein>
<sequence>MRNFTAYVTWPSKHITGLVESALHEIGGPETLSNIAPEESANPGPLLQWTTYDSLAHSLTLEYPDTVLASSYNIRKALIRKHFLHQTIANYLTKTPESILRKATPQTWPIDIAFADELEDAWADELWDLSLELDKGEKWFILKPGMADRGQGIRIFNSRESLHDIFESFEDDSSDEENTRSDEDTQANSKTAVITSQLRHFVIQEYLNNPLLIDPAQAKVDSSATLLPKDSLRGRKASIILSFRTLDTDLVRIFNQFHLRVYCVASGALKVFMSSNILALFAGTAYASPSCQTGDKPSDMDLSPHLTNTALQDSVDESSVRLLKELINCNILSTPGIGTMLGSEDVQDIEDQVSKILAEIFKAALASAVHFQVLPNAFELFGADFLVTHAPELDPKSSKFQVHLLEINAEPAIELTGARLNWILVDLFRGIAHTCVKPFFEDTKPVSNQDEDPNQWLRKCLDIETRKYK</sequence>
<dbReference type="Pfam" id="PF03133">
    <property type="entry name" value="TTL"/>
    <property type="match status" value="1"/>
</dbReference>
<dbReference type="AlphaFoldDB" id="A0A8H3AAQ3"/>
<name>A0A8H3AAQ3_9AGAM</name>
<evidence type="ECO:0000313" key="2">
    <source>
        <dbReference type="Proteomes" id="UP000663846"/>
    </source>
</evidence>
<accession>A0A8H3AAQ3</accession>
<dbReference type="Gene3D" id="3.30.470.20">
    <property type="entry name" value="ATP-grasp fold, B domain"/>
    <property type="match status" value="1"/>
</dbReference>
<dbReference type="EMBL" id="CAJMWS010000320">
    <property type="protein sequence ID" value="CAE6418972.1"/>
    <property type="molecule type" value="Genomic_DNA"/>
</dbReference>
<gene>
    <name evidence="1" type="ORF">RDB_LOCUS83544</name>
</gene>
<dbReference type="SUPFAM" id="SSF56059">
    <property type="entry name" value="Glutathione synthetase ATP-binding domain-like"/>
    <property type="match status" value="1"/>
</dbReference>
<dbReference type="GO" id="GO:0000932">
    <property type="term" value="C:P-body"/>
    <property type="evidence" value="ECO:0007669"/>
    <property type="project" value="TreeGrafter"/>
</dbReference>
<dbReference type="InterPro" id="IPR004344">
    <property type="entry name" value="TTL/TTLL_fam"/>
</dbReference>
<comment type="caution">
    <text evidence="1">The sequence shown here is derived from an EMBL/GenBank/DDBJ whole genome shotgun (WGS) entry which is preliminary data.</text>
</comment>
<dbReference type="Proteomes" id="UP000663846">
    <property type="component" value="Unassembled WGS sequence"/>
</dbReference>
<organism evidence="1 2">
    <name type="scientific">Rhizoctonia solani</name>
    <dbReference type="NCBI Taxonomy" id="456999"/>
    <lineage>
        <taxon>Eukaryota</taxon>
        <taxon>Fungi</taxon>
        <taxon>Dikarya</taxon>
        <taxon>Basidiomycota</taxon>
        <taxon>Agaricomycotina</taxon>
        <taxon>Agaricomycetes</taxon>
        <taxon>Cantharellales</taxon>
        <taxon>Ceratobasidiaceae</taxon>
        <taxon>Rhizoctonia</taxon>
    </lineage>
</organism>
<proteinExistence type="predicted"/>
<dbReference type="PANTHER" id="PTHR47551">
    <property type="entry name" value="TUBULIN--TYROSINE LIGASE PBY1-RELATED"/>
    <property type="match status" value="1"/>
</dbReference>